<evidence type="ECO:0000313" key="8">
    <source>
        <dbReference type="EMBL" id="MBB5015533.1"/>
    </source>
</evidence>
<keyword evidence="2" id="KW-0678">Repressor</keyword>
<evidence type="ECO:0000256" key="3">
    <source>
        <dbReference type="ARBA" id="ARBA00022649"/>
    </source>
</evidence>
<evidence type="ECO:0000256" key="6">
    <source>
        <dbReference type="ARBA" id="ARBA00049880"/>
    </source>
</evidence>
<dbReference type="Gene3D" id="3.40.630.30">
    <property type="match status" value="1"/>
</dbReference>
<gene>
    <name evidence="8" type="ORF">HNQ58_001437</name>
</gene>
<reference evidence="8 9" key="1">
    <citation type="submission" date="2020-08" db="EMBL/GenBank/DDBJ databases">
        <title>Genomic Encyclopedia of Type Strains, Phase IV (KMG-IV): sequencing the most valuable type-strain genomes for metagenomic binning, comparative biology and taxonomic classification.</title>
        <authorList>
            <person name="Goeker M."/>
        </authorList>
    </citation>
    <scope>NUCLEOTIDE SEQUENCE [LARGE SCALE GENOMIC DNA]</scope>
    <source>
        <strain evidence="8 9">DSM 25897</strain>
    </source>
</reference>
<dbReference type="PANTHER" id="PTHR36449">
    <property type="entry name" value="ACETYLTRANSFERASE-RELATED"/>
    <property type="match status" value="1"/>
</dbReference>
<dbReference type="PANTHER" id="PTHR36449:SF1">
    <property type="entry name" value="ACETYLTRANSFERASE"/>
    <property type="match status" value="1"/>
</dbReference>
<sequence length="164" mass="18477">MPLSIERLDAARHDRADFHCGVPSLDRYLHELAAQHQRRRVSTTYVLIDSAAPRRILGYYTLSFGALRLDDLPPAERRKLPRHPVPAARMGRLAVDEAHRGRGYGELLLQNAVKRCLAAGDEIACYALAVDALDDSAARFYERYGFSPCDDGERQWYLPLGRVG</sequence>
<evidence type="ECO:0000256" key="2">
    <source>
        <dbReference type="ARBA" id="ARBA00022491"/>
    </source>
</evidence>
<dbReference type="PROSITE" id="PS51186">
    <property type="entry name" value="GNAT"/>
    <property type="match status" value="1"/>
</dbReference>
<dbReference type="AlphaFoldDB" id="A0A7W7XZY5"/>
<evidence type="ECO:0000313" key="9">
    <source>
        <dbReference type="Proteomes" id="UP000519004"/>
    </source>
</evidence>
<evidence type="ECO:0000256" key="1">
    <source>
        <dbReference type="ARBA" id="ARBA00009342"/>
    </source>
</evidence>
<comment type="caution">
    <text evidence="8">The sequence shown here is derived from an EMBL/GenBank/DDBJ whole genome shotgun (WGS) entry which is preliminary data.</text>
</comment>
<organism evidence="8 9">
    <name type="scientific">Rehaibacterium terrae</name>
    <dbReference type="NCBI Taxonomy" id="1341696"/>
    <lineage>
        <taxon>Bacteria</taxon>
        <taxon>Pseudomonadati</taxon>
        <taxon>Pseudomonadota</taxon>
        <taxon>Gammaproteobacteria</taxon>
        <taxon>Lysobacterales</taxon>
        <taxon>Lysobacteraceae</taxon>
        <taxon>Rehaibacterium</taxon>
    </lineage>
</organism>
<comment type="similarity">
    <text evidence="1">Belongs to the acetyltransferase family. GNAT subfamily.</text>
</comment>
<dbReference type="InterPro" id="IPR000182">
    <property type="entry name" value="GNAT_dom"/>
</dbReference>
<dbReference type="SUPFAM" id="SSF55729">
    <property type="entry name" value="Acyl-CoA N-acyltransferases (Nat)"/>
    <property type="match status" value="1"/>
</dbReference>
<dbReference type="Proteomes" id="UP000519004">
    <property type="component" value="Unassembled WGS sequence"/>
</dbReference>
<name>A0A7W7XZY5_9GAMM</name>
<dbReference type="Pfam" id="PF13508">
    <property type="entry name" value="Acetyltransf_7"/>
    <property type="match status" value="1"/>
</dbReference>
<dbReference type="RefSeq" id="WP_183948219.1">
    <property type="nucleotide sequence ID" value="NZ_JACHHX010000008.1"/>
</dbReference>
<protein>
    <submittedName>
        <fullName evidence="8">GNAT superfamily N-acetyltransferase</fullName>
    </submittedName>
</protein>
<dbReference type="InterPro" id="IPR016181">
    <property type="entry name" value="Acyl_CoA_acyltransferase"/>
</dbReference>
<dbReference type="EMBL" id="JACHHX010000008">
    <property type="protein sequence ID" value="MBB5015533.1"/>
    <property type="molecule type" value="Genomic_DNA"/>
</dbReference>
<accession>A0A7W7XZY5</accession>
<keyword evidence="3" id="KW-1277">Toxin-antitoxin system</keyword>
<comment type="catalytic activity">
    <reaction evidence="6">
        <text>glycyl-tRNA(Gly) + acetyl-CoA = N-acetylglycyl-tRNA(Gly) + CoA + H(+)</text>
        <dbReference type="Rhea" id="RHEA:81867"/>
        <dbReference type="Rhea" id="RHEA-COMP:9683"/>
        <dbReference type="Rhea" id="RHEA-COMP:19766"/>
        <dbReference type="ChEBI" id="CHEBI:15378"/>
        <dbReference type="ChEBI" id="CHEBI:57287"/>
        <dbReference type="ChEBI" id="CHEBI:57288"/>
        <dbReference type="ChEBI" id="CHEBI:78522"/>
        <dbReference type="ChEBI" id="CHEBI:232036"/>
    </reaction>
</comment>
<dbReference type="CDD" id="cd04301">
    <property type="entry name" value="NAT_SF"/>
    <property type="match status" value="1"/>
</dbReference>
<keyword evidence="4 8" id="KW-0808">Transferase</keyword>
<proteinExistence type="inferred from homology"/>
<dbReference type="GO" id="GO:0016747">
    <property type="term" value="F:acyltransferase activity, transferring groups other than amino-acyl groups"/>
    <property type="evidence" value="ECO:0007669"/>
    <property type="project" value="InterPro"/>
</dbReference>
<evidence type="ECO:0000256" key="4">
    <source>
        <dbReference type="ARBA" id="ARBA00022679"/>
    </source>
</evidence>
<keyword evidence="5" id="KW-0012">Acyltransferase</keyword>
<keyword evidence="9" id="KW-1185">Reference proteome</keyword>
<feature type="domain" description="N-acetyltransferase" evidence="7">
    <location>
        <begin position="1"/>
        <end position="164"/>
    </location>
</feature>
<evidence type="ECO:0000256" key="5">
    <source>
        <dbReference type="ARBA" id="ARBA00023315"/>
    </source>
</evidence>
<evidence type="ECO:0000259" key="7">
    <source>
        <dbReference type="PROSITE" id="PS51186"/>
    </source>
</evidence>